<accession>A0A073K0Y9</accession>
<proteinExistence type="predicted"/>
<name>A0A073K0Y9_9BACI</name>
<sequence>MQNSVKAAHRFCGDNKESLKEDSLCGCFYCLEIFHPSEIEEWIDSNESTALCPYCEIDSIIGQSSGFPITKEFLSEMNKYWF</sequence>
<organism evidence="1 2">
    <name type="scientific">Bacillus manliponensis</name>
    <dbReference type="NCBI Taxonomy" id="574376"/>
    <lineage>
        <taxon>Bacteria</taxon>
        <taxon>Bacillati</taxon>
        <taxon>Bacillota</taxon>
        <taxon>Bacilli</taxon>
        <taxon>Bacillales</taxon>
        <taxon>Bacillaceae</taxon>
        <taxon>Bacillus</taxon>
        <taxon>Bacillus cereus group</taxon>
    </lineage>
</organism>
<dbReference type="EMBL" id="JOTN01000004">
    <property type="protein sequence ID" value="KEK20117.1"/>
    <property type="molecule type" value="Genomic_DNA"/>
</dbReference>
<comment type="caution">
    <text evidence="1">The sequence shown here is derived from an EMBL/GenBank/DDBJ whole genome shotgun (WGS) entry which is preliminary data.</text>
</comment>
<protein>
    <recommendedName>
        <fullName evidence="3">Cytoplasmic protein</fullName>
    </recommendedName>
</protein>
<gene>
    <name evidence="1" type="ORF">BAMA_16845</name>
</gene>
<evidence type="ECO:0008006" key="3">
    <source>
        <dbReference type="Google" id="ProtNLM"/>
    </source>
</evidence>
<evidence type="ECO:0000313" key="2">
    <source>
        <dbReference type="Proteomes" id="UP000027822"/>
    </source>
</evidence>
<dbReference type="RefSeq" id="WP_034637318.1">
    <property type="nucleotide sequence ID" value="NZ_CBCSJC010000003.1"/>
</dbReference>
<dbReference type="AlphaFoldDB" id="A0A073K0Y9"/>
<dbReference type="OrthoDB" id="9800296at2"/>
<evidence type="ECO:0000313" key="1">
    <source>
        <dbReference type="EMBL" id="KEK20117.1"/>
    </source>
</evidence>
<reference evidence="1 2" key="1">
    <citation type="submission" date="2014-06" db="EMBL/GenBank/DDBJ databases">
        <title>Draft genome sequence of Bacillus manliponensis JCM 15802 (MCCC 1A00708).</title>
        <authorList>
            <person name="Lai Q."/>
            <person name="Liu Y."/>
            <person name="Shao Z."/>
        </authorList>
    </citation>
    <scope>NUCLEOTIDE SEQUENCE [LARGE SCALE GENOMIC DNA]</scope>
    <source>
        <strain evidence="1 2">JCM 15802</strain>
    </source>
</reference>
<dbReference type="Proteomes" id="UP000027822">
    <property type="component" value="Unassembled WGS sequence"/>
</dbReference>
<keyword evidence="2" id="KW-1185">Reference proteome</keyword>
<dbReference type="eggNOG" id="ENOG5032Y5V">
    <property type="taxonomic scope" value="Bacteria"/>
</dbReference>